<comment type="subunit">
    <text evidence="4 17">Homodimer; dimerization is reversible, and the dimeric form is the active one.</text>
</comment>
<keyword evidence="7 16" id="KW-0479">Metal-binding</keyword>
<comment type="similarity">
    <text evidence="3 17">Belongs to the phospholipase A1 family.</text>
</comment>
<dbReference type="AlphaFoldDB" id="A0A0B6RMV9"/>
<evidence type="ECO:0000256" key="10">
    <source>
        <dbReference type="ARBA" id="ARBA00022837"/>
    </source>
</evidence>
<keyword evidence="9 17" id="KW-0378">Hydrolase</keyword>
<evidence type="ECO:0000256" key="3">
    <source>
        <dbReference type="ARBA" id="ARBA00010525"/>
    </source>
</evidence>
<dbReference type="PANTHER" id="PTHR40457:SF1">
    <property type="entry name" value="PHOSPHOLIPASE A1"/>
    <property type="match status" value="1"/>
</dbReference>
<name>A0A0B6RMV9_BURPL</name>
<evidence type="ECO:0000256" key="13">
    <source>
        <dbReference type="ARBA" id="ARBA00023136"/>
    </source>
</evidence>
<feature type="binding site" description="in dimeric form" evidence="16">
    <location>
        <position position="383"/>
    </location>
    <ligand>
        <name>Ca(2+)</name>
        <dbReference type="ChEBI" id="CHEBI:29108"/>
        <label>1</label>
    </ligand>
</feature>
<protein>
    <recommendedName>
        <fullName evidence="17">Phospholipase A1</fullName>
        <ecNumber evidence="17">3.1.1.32</ecNumber>
        <ecNumber evidence="17">3.1.1.4</ecNumber>
    </recommendedName>
    <alternativeName>
        <fullName evidence="17">Phosphatidylcholine 1-acylhydrolase</fullName>
    </alternativeName>
</protein>
<gene>
    <name evidence="18" type="ORF">BGL_1c21630</name>
</gene>
<evidence type="ECO:0000256" key="14">
    <source>
        <dbReference type="ARBA" id="ARBA00023237"/>
    </source>
</evidence>
<keyword evidence="13" id="KW-0472">Membrane</keyword>
<dbReference type="GO" id="GO:0016042">
    <property type="term" value="P:lipid catabolic process"/>
    <property type="evidence" value="ECO:0007669"/>
    <property type="project" value="UniProtKB-KW"/>
</dbReference>
<evidence type="ECO:0000256" key="12">
    <source>
        <dbReference type="ARBA" id="ARBA00023098"/>
    </source>
</evidence>
<evidence type="ECO:0000313" key="18">
    <source>
        <dbReference type="EMBL" id="AJK46672.1"/>
    </source>
</evidence>
<dbReference type="GO" id="GO:0046872">
    <property type="term" value="F:metal ion binding"/>
    <property type="evidence" value="ECO:0007669"/>
    <property type="project" value="UniProtKB-KW"/>
</dbReference>
<dbReference type="HOGENOM" id="CLU_051993_0_0_4"/>
<reference evidence="19" key="1">
    <citation type="submission" date="2011-03" db="EMBL/GenBank/DDBJ databases">
        <authorList>
            <person name="Voget S."/>
            <person name="Streit W.R."/>
            <person name="Jaeger K.E."/>
            <person name="Daniel R."/>
        </authorList>
    </citation>
    <scope>NUCLEOTIDE SEQUENCE [LARGE SCALE GENOMIC DNA]</scope>
    <source>
        <strain evidence="19">PG1</strain>
    </source>
</reference>
<dbReference type="InterPro" id="IPR036541">
    <property type="entry name" value="PLipase_A1_sf"/>
</dbReference>
<dbReference type="GO" id="GO:0004623">
    <property type="term" value="F:phospholipase A2 activity"/>
    <property type="evidence" value="ECO:0007669"/>
    <property type="project" value="UniProtKB-EC"/>
</dbReference>
<feature type="active site" description="Proton acceptor" evidence="15">
    <location>
        <position position="337"/>
    </location>
</feature>
<sequence>MARAADPFNPFRPLRLLYNSPTRRSVRVAARLSTVLRPFLELMRHRSRRRLALPCSTRRVLAALIPAASLACATMPARATVSLVQPPREAAASAPLTLTLIYADDDRAPLSITTPDALEVTVTNAEQPPVPVRLARERGVPARFTLRAGQFRKVRFSAPWPDSARGTVTITPVGFDASAAVVSLDRGPNQARVAQAEAAEAHQTTPAGVAAAATTVAATAGTPPPTADALTTGAQGLLSRISYYEPMFIGAGVNGDVTAKLQLSFKYRLHMPDDPSSRALLDNLYFGYTQTSIWDLSADSSPFRDTSYKPRLFYYVADTGLRSSWFTRMGFAAGIGHESNGKAGTDSRSLNIAFVQPTWEFGDLSDYHLQVSPMLYYYVGISDNRDIADYRGYMDLLVKYGSPNGWQLATTLRKGTHHWYGSVDTQLSYPLAKLFGNAWGGYLWFGFFDGYGEDLLDYNQRQHWIARVGVSIAR</sequence>
<keyword evidence="19" id="KW-1185">Reference proteome</keyword>
<evidence type="ECO:0000256" key="15">
    <source>
        <dbReference type="PIRSR" id="PIRSR603187-1"/>
    </source>
</evidence>
<dbReference type="Pfam" id="PF02253">
    <property type="entry name" value="PLA1"/>
    <property type="match status" value="1"/>
</dbReference>
<comment type="catalytic activity">
    <reaction evidence="2 17">
        <text>a 1,2-diacyl-sn-glycero-3-phosphocholine + H2O = a 1-acyl-sn-glycero-3-phosphocholine + a fatty acid + H(+)</text>
        <dbReference type="Rhea" id="RHEA:15801"/>
        <dbReference type="ChEBI" id="CHEBI:15377"/>
        <dbReference type="ChEBI" id="CHEBI:15378"/>
        <dbReference type="ChEBI" id="CHEBI:28868"/>
        <dbReference type="ChEBI" id="CHEBI:57643"/>
        <dbReference type="ChEBI" id="CHEBI:58168"/>
        <dbReference type="EC" id="3.1.1.4"/>
    </reaction>
</comment>
<evidence type="ECO:0000256" key="17">
    <source>
        <dbReference type="RuleBase" id="RU366027"/>
    </source>
</evidence>
<dbReference type="EMBL" id="CP002580">
    <property type="protein sequence ID" value="AJK46672.1"/>
    <property type="molecule type" value="Genomic_DNA"/>
</dbReference>
<dbReference type="KEGG" id="bgp:BGL_1c21630"/>
<dbReference type="CDD" id="cd00541">
    <property type="entry name" value="OMPLA"/>
    <property type="match status" value="1"/>
</dbReference>
<comment type="function">
    <text evidence="17">Hydrolysis of phosphatidylcholine with phospholipase A2 (EC 3.1.1.4) and phospholipase A1 (EC 3.1.1.32) activities.</text>
</comment>
<evidence type="ECO:0000313" key="19">
    <source>
        <dbReference type="Proteomes" id="UP000031838"/>
    </source>
</evidence>
<keyword evidence="14 17" id="KW-0998">Cell outer membrane</keyword>
<evidence type="ECO:0000256" key="8">
    <source>
        <dbReference type="ARBA" id="ARBA00022729"/>
    </source>
</evidence>
<keyword evidence="12 17" id="KW-0443">Lipid metabolism</keyword>
<dbReference type="EC" id="3.1.1.4" evidence="17"/>
<keyword evidence="5" id="KW-1134">Transmembrane beta strand</keyword>
<comment type="catalytic activity">
    <reaction evidence="1 17">
        <text>a 1,2-diacyl-sn-glycero-3-phosphocholine + H2O = a 2-acyl-sn-glycero-3-phosphocholine + a fatty acid + H(+)</text>
        <dbReference type="Rhea" id="RHEA:18689"/>
        <dbReference type="ChEBI" id="CHEBI:15377"/>
        <dbReference type="ChEBI" id="CHEBI:15378"/>
        <dbReference type="ChEBI" id="CHEBI:28868"/>
        <dbReference type="ChEBI" id="CHEBI:57643"/>
        <dbReference type="ChEBI" id="CHEBI:57875"/>
        <dbReference type="EC" id="3.1.1.32"/>
    </reaction>
</comment>
<dbReference type="PRINTS" id="PR01486">
    <property type="entry name" value="PHPHLIPASEA1"/>
</dbReference>
<proteinExistence type="inferred from homology"/>
<dbReference type="SUPFAM" id="SSF56931">
    <property type="entry name" value="Outer membrane phospholipase A (OMPLA)"/>
    <property type="match status" value="1"/>
</dbReference>
<keyword evidence="10 16" id="KW-0106">Calcium</keyword>
<feature type="binding site" description="in dimeric form" evidence="16">
    <location>
        <position position="347"/>
    </location>
    <ligand>
        <name>Ca(2+)</name>
        <dbReference type="ChEBI" id="CHEBI:29108"/>
        <label>1</label>
    </ligand>
</feature>
<dbReference type="InterPro" id="IPR003187">
    <property type="entry name" value="PLipase_A1"/>
</dbReference>
<dbReference type="PANTHER" id="PTHR40457">
    <property type="entry name" value="PHOSPHOLIPASE A1"/>
    <property type="match status" value="1"/>
</dbReference>
<evidence type="ECO:0000256" key="11">
    <source>
        <dbReference type="ARBA" id="ARBA00022963"/>
    </source>
</evidence>
<evidence type="ECO:0000256" key="16">
    <source>
        <dbReference type="PIRSR" id="PIRSR603187-2"/>
    </source>
</evidence>
<feature type="binding site" description="in dimeric form" evidence="16">
    <location>
        <position position="300"/>
    </location>
    <ligand>
        <name>Ca(2+)</name>
        <dbReference type="ChEBI" id="CHEBI:29108"/>
        <label>1</label>
    </ligand>
</feature>
<accession>A0A0B6RMV9</accession>
<comment type="cofactor">
    <cofactor evidence="17">
        <name>Ca(2+)</name>
        <dbReference type="ChEBI" id="CHEBI:29108"/>
    </cofactor>
    <text evidence="17">Binds 1 Ca(2+) ion per monomer. In the dimeric form the Ca(2+) is bound by different amino acids with binding of each Ca(2+) shared with ligands coming from each monomer. The Ca(2+) ion may have a role in catalysis.</text>
</comment>
<reference evidence="18 19" key="2">
    <citation type="journal article" date="2016" name="Appl. Microbiol. Biotechnol.">
        <title>Mutations improving production and secretion of extracellular lipase by Burkholderia glumae PG1.</title>
        <authorList>
            <person name="Knapp A."/>
            <person name="Voget S."/>
            <person name="Gao R."/>
            <person name="Zaburannyi N."/>
            <person name="Krysciak D."/>
            <person name="Breuer M."/>
            <person name="Hauer B."/>
            <person name="Streit W.R."/>
            <person name="Muller R."/>
            <person name="Daniel R."/>
            <person name="Jaeger K.E."/>
        </authorList>
    </citation>
    <scope>NUCLEOTIDE SEQUENCE [LARGE SCALE GENOMIC DNA]</scope>
    <source>
        <strain evidence="18 19">PG1</strain>
    </source>
</reference>
<evidence type="ECO:0000256" key="4">
    <source>
        <dbReference type="ARBA" id="ARBA00011702"/>
    </source>
</evidence>
<evidence type="ECO:0000256" key="9">
    <source>
        <dbReference type="ARBA" id="ARBA00022801"/>
    </source>
</evidence>
<evidence type="ECO:0000256" key="5">
    <source>
        <dbReference type="ARBA" id="ARBA00022452"/>
    </source>
</evidence>
<dbReference type="GO" id="GO:0009279">
    <property type="term" value="C:cell outer membrane"/>
    <property type="evidence" value="ECO:0007669"/>
    <property type="project" value="UniProtKB-SubCell"/>
</dbReference>
<evidence type="ECO:0000256" key="1">
    <source>
        <dbReference type="ARBA" id="ARBA00000111"/>
    </source>
</evidence>
<evidence type="ECO:0000256" key="6">
    <source>
        <dbReference type="ARBA" id="ARBA00022692"/>
    </source>
</evidence>
<organism evidence="18 19">
    <name type="scientific">Burkholderia plantarii</name>
    <dbReference type="NCBI Taxonomy" id="41899"/>
    <lineage>
        <taxon>Bacteria</taxon>
        <taxon>Pseudomonadati</taxon>
        <taxon>Pseudomonadota</taxon>
        <taxon>Betaproteobacteria</taxon>
        <taxon>Burkholderiales</taxon>
        <taxon>Burkholderiaceae</taxon>
        <taxon>Burkholderia</taxon>
    </lineage>
</organism>
<dbReference type="Gene3D" id="2.40.230.10">
    <property type="entry name" value="Phospholipase A1"/>
    <property type="match status" value="1"/>
</dbReference>
<feature type="active site" description="Nucleophile" evidence="15">
    <location>
        <position position="339"/>
    </location>
</feature>
<keyword evidence="6" id="KW-0812">Transmembrane</keyword>
<dbReference type="EC" id="3.1.1.32" evidence="17"/>
<comment type="subcellular location">
    <subcellularLocation>
        <location evidence="17">Cell outer membrane</location>
        <topology evidence="17">Multi-pass membrane protein</topology>
    </subcellularLocation>
    <text evidence="17">One of the very few enzymes located there.</text>
</comment>
<dbReference type="Proteomes" id="UP000031838">
    <property type="component" value="Chromosome 1"/>
</dbReference>
<evidence type="ECO:0000256" key="7">
    <source>
        <dbReference type="ARBA" id="ARBA00022723"/>
    </source>
</evidence>
<evidence type="ECO:0000256" key="2">
    <source>
        <dbReference type="ARBA" id="ARBA00001604"/>
    </source>
</evidence>
<keyword evidence="8" id="KW-0732">Signal</keyword>
<keyword evidence="11 17" id="KW-0442">Lipid degradation</keyword>
<dbReference type="GO" id="GO:0008970">
    <property type="term" value="F:phospholipase A1 activity"/>
    <property type="evidence" value="ECO:0007669"/>
    <property type="project" value="UniProtKB-EC"/>
</dbReference>